<dbReference type="Pfam" id="PF00083">
    <property type="entry name" value="Sugar_tr"/>
    <property type="match status" value="1"/>
</dbReference>
<dbReference type="GO" id="GO:0022857">
    <property type="term" value="F:transmembrane transporter activity"/>
    <property type="evidence" value="ECO:0007669"/>
    <property type="project" value="InterPro"/>
</dbReference>
<gene>
    <name evidence="10" type="ORF">V9T40_004031</name>
</gene>
<feature type="domain" description="Major facilitator superfamily (MFS) profile" evidence="9">
    <location>
        <begin position="1"/>
        <end position="431"/>
    </location>
</feature>
<dbReference type="InterPro" id="IPR050549">
    <property type="entry name" value="MFS_Trehalose_Transporter"/>
</dbReference>
<feature type="transmembrane region" description="Helical" evidence="8">
    <location>
        <begin position="105"/>
        <end position="127"/>
    </location>
</feature>
<dbReference type="InterPro" id="IPR005829">
    <property type="entry name" value="Sugar_transporter_CS"/>
</dbReference>
<dbReference type="InterPro" id="IPR020846">
    <property type="entry name" value="MFS_dom"/>
</dbReference>
<comment type="caution">
    <text evidence="10">The sequence shown here is derived from an EMBL/GenBank/DDBJ whole genome shotgun (WGS) entry which is preliminary data.</text>
</comment>
<comment type="subcellular location">
    <subcellularLocation>
        <location evidence="1">Cell membrane</location>
        <topology evidence="1">Multi-pass membrane protein</topology>
    </subcellularLocation>
</comment>
<feature type="transmembrane region" description="Helical" evidence="8">
    <location>
        <begin position="245"/>
        <end position="270"/>
    </location>
</feature>
<feature type="transmembrane region" description="Helical" evidence="8">
    <location>
        <begin position="167"/>
        <end position="185"/>
    </location>
</feature>
<keyword evidence="5 8" id="KW-0812">Transmembrane</keyword>
<feature type="transmembrane region" description="Helical" evidence="8">
    <location>
        <begin position="80"/>
        <end position="99"/>
    </location>
</feature>
<evidence type="ECO:0000256" key="8">
    <source>
        <dbReference type="SAM" id="Phobius"/>
    </source>
</evidence>
<keyword evidence="3" id="KW-1003">Cell membrane</keyword>
<dbReference type="FunFam" id="1.20.1250.20:FF:000218">
    <property type="entry name" value="facilitated trehalose transporter Tret1"/>
    <property type="match status" value="1"/>
</dbReference>
<protein>
    <recommendedName>
        <fullName evidence="9">Major facilitator superfamily (MFS) profile domain-containing protein</fullName>
    </recommendedName>
</protein>
<evidence type="ECO:0000256" key="4">
    <source>
        <dbReference type="ARBA" id="ARBA00022597"/>
    </source>
</evidence>
<keyword evidence="7 8" id="KW-0472">Membrane</keyword>
<dbReference type="SUPFAM" id="SSF103473">
    <property type="entry name" value="MFS general substrate transporter"/>
    <property type="match status" value="1"/>
</dbReference>
<evidence type="ECO:0000256" key="6">
    <source>
        <dbReference type="ARBA" id="ARBA00022989"/>
    </source>
</evidence>
<accession>A0AAN9TE54</accession>
<dbReference type="EMBL" id="JBBCAQ010000027">
    <property type="protein sequence ID" value="KAK7586155.1"/>
    <property type="molecule type" value="Genomic_DNA"/>
</dbReference>
<dbReference type="PANTHER" id="PTHR48021:SF1">
    <property type="entry name" value="GH07001P-RELATED"/>
    <property type="match status" value="1"/>
</dbReference>
<keyword evidence="6 8" id="KW-1133">Transmembrane helix</keyword>
<evidence type="ECO:0000256" key="2">
    <source>
        <dbReference type="ARBA" id="ARBA00022448"/>
    </source>
</evidence>
<feature type="transmembrane region" description="Helical" evidence="8">
    <location>
        <begin position="339"/>
        <end position="363"/>
    </location>
</feature>
<evidence type="ECO:0000256" key="7">
    <source>
        <dbReference type="ARBA" id="ARBA00023136"/>
    </source>
</evidence>
<dbReference type="PROSITE" id="PS00217">
    <property type="entry name" value="SUGAR_TRANSPORT_2"/>
    <property type="match status" value="1"/>
</dbReference>
<feature type="transmembrane region" description="Helical" evidence="8">
    <location>
        <begin position="375"/>
        <end position="399"/>
    </location>
</feature>
<sequence length="444" mass="48844">MFVTNHIFHQILAVIPVNLQDFMIGAACGWSSPIINSFKNSSGEFSLTEEDCSWIASLHYVGRATGCLMSAAILDRVGRISLLSASSFLTLLIWASILLTKKVLLHYAIRFVFGLSVGIVDTAMPVYVAENSSPNLRGIFFTIVNLFFFGGELFAFLLATYTSYETVAVALTVAAVVNLSSAFLFKEPAQYLIMKGQEATARTHFQWFRGNTEKLTEEFDEMKTKLATVNVQFSWRMFVNRQFRIVAAISTLTYLTGFPALNALLAFALIPTATFSCNELTVFVGVALLIGPFLSATIVERYGRRTLFIGSMGICALANVASASLHYCLASAIPVPGLAWLLLVSVTVYSMVFAAIIFSLLSITRGELLPPELKAAGVSASVILNSATGFLVTHIFLYIADAFGMMMNFIFFALASLITLLYVYFYLPETRGMTLMEIQKLFDK</sequence>
<keyword evidence="11" id="KW-1185">Reference proteome</keyword>
<dbReference type="PROSITE" id="PS50850">
    <property type="entry name" value="MFS"/>
    <property type="match status" value="1"/>
</dbReference>
<evidence type="ECO:0000313" key="10">
    <source>
        <dbReference type="EMBL" id="KAK7586155.1"/>
    </source>
</evidence>
<dbReference type="Proteomes" id="UP001367676">
    <property type="component" value="Unassembled WGS sequence"/>
</dbReference>
<feature type="transmembrane region" description="Helical" evidence="8">
    <location>
        <begin position="139"/>
        <end position="161"/>
    </location>
</feature>
<reference evidence="10 11" key="1">
    <citation type="submission" date="2024-03" db="EMBL/GenBank/DDBJ databases">
        <title>Adaptation during the transition from Ophiocordyceps entomopathogen to insect associate is accompanied by gene loss and intensified selection.</title>
        <authorList>
            <person name="Ward C.M."/>
            <person name="Onetto C.A."/>
            <person name="Borneman A.R."/>
        </authorList>
    </citation>
    <scope>NUCLEOTIDE SEQUENCE [LARGE SCALE GENOMIC DNA]</scope>
    <source>
        <strain evidence="10">AWRI1</strain>
        <tissue evidence="10">Single Adult Female</tissue>
    </source>
</reference>
<feature type="transmembrane region" description="Helical" evidence="8">
    <location>
        <begin position="282"/>
        <end position="299"/>
    </location>
</feature>
<name>A0AAN9TE54_9HEMI</name>
<dbReference type="GO" id="GO:0005886">
    <property type="term" value="C:plasma membrane"/>
    <property type="evidence" value="ECO:0007669"/>
    <property type="project" value="UniProtKB-SubCell"/>
</dbReference>
<evidence type="ECO:0000256" key="3">
    <source>
        <dbReference type="ARBA" id="ARBA00022475"/>
    </source>
</evidence>
<evidence type="ECO:0000256" key="5">
    <source>
        <dbReference type="ARBA" id="ARBA00022692"/>
    </source>
</evidence>
<dbReference type="AlphaFoldDB" id="A0AAN9TE54"/>
<dbReference type="PANTHER" id="PTHR48021">
    <property type="match status" value="1"/>
</dbReference>
<keyword evidence="2" id="KW-0813">Transport</keyword>
<evidence type="ECO:0000259" key="9">
    <source>
        <dbReference type="PROSITE" id="PS50850"/>
    </source>
</evidence>
<dbReference type="InterPro" id="IPR036259">
    <property type="entry name" value="MFS_trans_sf"/>
</dbReference>
<evidence type="ECO:0000313" key="11">
    <source>
        <dbReference type="Proteomes" id="UP001367676"/>
    </source>
</evidence>
<dbReference type="InterPro" id="IPR005828">
    <property type="entry name" value="MFS_sugar_transport-like"/>
</dbReference>
<dbReference type="Gene3D" id="1.20.1250.20">
    <property type="entry name" value="MFS general substrate transporter like domains"/>
    <property type="match status" value="1"/>
</dbReference>
<proteinExistence type="predicted"/>
<feature type="transmembrane region" description="Helical" evidence="8">
    <location>
        <begin position="306"/>
        <end position="327"/>
    </location>
</feature>
<keyword evidence="4" id="KW-0762">Sugar transport</keyword>
<organism evidence="10 11">
    <name type="scientific">Parthenolecanium corni</name>
    <dbReference type="NCBI Taxonomy" id="536013"/>
    <lineage>
        <taxon>Eukaryota</taxon>
        <taxon>Metazoa</taxon>
        <taxon>Ecdysozoa</taxon>
        <taxon>Arthropoda</taxon>
        <taxon>Hexapoda</taxon>
        <taxon>Insecta</taxon>
        <taxon>Pterygota</taxon>
        <taxon>Neoptera</taxon>
        <taxon>Paraneoptera</taxon>
        <taxon>Hemiptera</taxon>
        <taxon>Sternorrhyncha</taxon>
        <taxon>Coccoidea</taxon>
        <taxon>Coccidae</taxon>
        <taxon>Parthenolecanium</taxon>
    </lineage>
</organism>
<dbReference type="PROSITE" id="PS00216">
    <property type="entry name" value="SUGAR_TRANSPORT_1"/>
    <property type="match status" value="1"/>
</dbReference>
<feature type="transmembrane region" description="Helical" evidence="8">
    <location>
        <begin position="405"/>
        <end position="427"/>
    </location>
</feature>
<evidence type="ECO:0000256" key="1">
    <source>
        <dbReference type="ARBA" id="ARBA00004651"/>
    </source>
</evidence>